<dbReference type="GeneID" id="25906107"/>
<keyword evidence="2" id="KW-1185">Reference proteome</keyword>
<feature type="non-terminal residue" evidence="1">
    <location>
        <position position="157"/>
    </location>
</feature>
<organism evidence="1 2">
    <name type="scientific">Sphaeroforma arctica JP610</name>
    <dbReference type="NCBI Taxonomy" id="667725"/>
    <lineage>
        <taxon>Eukaryota</taxon>
        <taxon>Ichthyosporea</taxon>
        <taxon>Ichthyophonida</taxon>
        <taxon>Sphaeroforma</taxon>
    </lineage>
</organism>
<dbReference type="AlphaFoldDB" id="A0A0L0FZT6"/>
<protein>
    <submittedName>
        <fullName evidence="1">Uncharacterized protein</fullName>
    </submittedName>
</protein>
<gene>
    <name evidence="1" type="ORF">SARC_05603</name>
</gene>
<evidence type="ECO:0000313" key="2">
    <source>
        <dbReference type="Proteomes" id="UP000054560"/>
    </source>
</evidence>
<dbReference type="STRING" id="667725.A0A0L0FZT6"/>
<name>A0A0L0FZT6_9EUKA</name>
<dbReference type="RefSeq" id="XP_014156016.1">
    <property type="nucleotide sequence ID" value="XM_014300541.1"/>
</dbReference>
<evidence type="ECO:0000313" key="1">
    <source>
        <dbReference type="EMBL" id="KNC82114.1"/>
    </source>
</evidence>
<dbReference type="Proteomes" id="UP000054560">
    <property type="component" value="Unassembled WGS sequence"/>
</dbReference>
<dbReference type="EMBL" id="KQ241959">
    <property type="protein sequence ID" value="KNC82114.1"/>
    <property type="molecule type" value="Genomic_DNA"/>
</dbReference>
<sequence length="157" mass="17927">MMSDRYRRDVGQGLLCYLNKDGMVGVTPSNMYRRKTLKTCIQHNATCEGGDGVSTGYPEGLFDTLTGHLTDAHKTFIARWVNLIDLESRSISGKQKETWSMDAYKRERARRCISHLQLTVDSQLKKQIDNMVALRSFSVGECFTYTFTRHASHPELQ</sequence>
<reference evidence="1 2" key="1">
    <citation type="submission" date="2011-02" db="EMBL/GenBank/DDBJ databases">
        <title>The Genome Sequence of Sphaeroforma arctica JP610.</title>
        <authorList>
            <consortium name="The Broad Institute Genome Sequencing Platform"/>
            <person name="Russ C."/>
            <person name="Cuomo C."/>
            <person name="Young S.K."/>
            <person name="Zeng Q."/>
            <person name="Gargeya S."/>
            <person name="Alvarado L."/>
            <person name="Berlin A."/>
            <person name="Chapman S.B."/>
            <person name="Chen Z."/>
            <person name="Freedman E."/>
            <person name="Gellesch M."/>
            <person name="Goldberg J."/>
            <person name="Griggs A."/>
            <person name="Gujja S."/>
            <person name="Heilman E."/>
            <person name="Heiman D."/>
            <person name="Howarth C."/>
            <person name="Mehta T."/>
            <person name="Neiman D."/>
            <person name="Pearson M."/>
            <person name="Roberts A."/>
            <person name="Saif S."/>
            <person name="Shea T."/>
            <person name="Shenoy N."/>
            <person name="Sisk P."/>
            <person name="Stolte C."/>
            <person name="Sykes S."/>
            <person name="White J."/>
            <person name="Yandava C."/>
            <person name="Burger G."/>
            <person name="Gray M.W."/>
            <person name="Holland P.W.H."/>
            <person name="King N."/>
            <person name="Lang F.B.F."/>
            <person name="Roger A.J."/>
            <person name="Ruiz-Trillo I."/>
            <person name="Haas B."/>
            <person name="Nusbaum C."/>
            <person name="Birren B."/>
        </authorList>
    </citation>
    <scope>NUCLEOTIDE SEQUENCE [LARGE SCALE GENOMIC DNA]</scope>
    <source>
        <strain evidence="1 2">JP610</strain>
    </source>
</reference>
<accession>A0A0L0FZT6</accession>
<proteinExistence type="predicted"/>